<evidence type="ECO:0000313" key="1">
    <source>
        <dbReference type="EMBL" id="CRK04722.1"/>
    </source>
</evidence>
<dbReference type="EMBL" id="CVQI01001014">
    <property type="protein sequence ID" value="CRK04722.1"/>
    <property type="molecule type" value="Genomic_DNA"/>
</dbReference>
<protein>
    <submittedName>
        <fullName evidence="1">Uncharacterized protein</fullName>
    </submittedName>
</protein>
<accession>A0A0G4KJH8</accession>
<proteinExistence type="predicted"/>
<dbReference type="Proteomes" id="UP000045706">
    <property type="component" value="Unassembled WGS sequence"/>
</dbReference>
<organism evidence="1 2">
    <name type="scientific">Verticillium longisporum</name>
    <name type="common">Verticillium dahliae var. longisporum</name>
    <dbReference type="NCBI Taxonomy" id="100787"/>
    <lineage>
        <taxon>Eukaryota</taxon>
        <taxon>Fungi</taxon>
        <taxon>Dikarya</taxon>
        <taxon>Ascomycota</taxon>
        <taxon>Pezizomycotina</taxon>
        <taxon>Sordariomycetes</taxon>
        <taxon>Hypocreomycetidae</taxon>
        <taxon>Glomerellales</taxon>
        <taxon>Plectosphaerellaceae</taxon>
        <taxon>Verticillium</taxon>
    </lineage>
</organism>
<sequence length="624" mass="70995">MICTITALTKPAAGYANSSSRMESRYSWACSLHPNSLGRRSANLMPIIHLVLEDSRATSSFSFRRNESFEEQETGVKFHMCCTSSCIRRYRRAHCYHAGCHSFNLFPISPTFLAATKYDFSPPISSERRRQGRIKHLLARKLKVGLMRRIPLELCHLTAAYLVRECSIVAYQELARDVRPSDFVVHLSQDVYATYKKLEGAVYLQTLGNAPQPGEGMRVFDAGQGHAIQNIYVGYDHLGIRSIRFVLPGHDLPQSLHDCSGVWWTGLARKDGILRIMTRSDGLKVRGLLDTTDSPSARNNIVLGPGWPTPGPDYRLIDLDTCDFAMGTPERLRMSSFDCNKPTTHGYSAAINGLHIAKLYAHHSGASRSDFGDVDAVSSSTLWMYMPVEQDEYLKEIWAIKTSASRTVALMFLTSHERGVIFGGYILHPKIQLQFHCIYATTNHASRIYFHDWDPLYDEQRIKYFGVDANTTETEISLAQDQQHRTRYPPSLTPSSPPPYTQYNEAWYYTNCRLEDVVEVTCCIDQSAPHQPIIGMLLRYGNRHRACVGQYRLDWALDTISVDRSKMLSIGLGRTKRRFLYVAELGLQRLGTTDSGSLSWMNIPWHGRLEWWFSQRQSKLNYSE</sequence>
<reference evidence="2" key="1">
    <citation type="submission" date="2015-05" db="EMBL/GenBank/DDBJ databases">
        <authorList>
            <person name="Fogelqvist Johan"/>
        </authorList>
    </citation>
    <scope>NUCLEOTIDE SEQUENCE [LARGE SCALE GENOMIC DNA]</scope>
</reference>
<evidence type="ECO:0000313" key="2">
    <source>
        <dbReference type="Proteomes" id="UP000045706"/>
    </source>
</evidence>
<gene>
    <name evidence="1" type="ORF">BN1723_017138</name>
</gene>
<name>A0A0G4KJH8_VERLO</name>
<dbReference type="AlphaFoldDB" id="A0A0G4KJH8"/>